<dbReference type="EMBL" id="JYDL01000452">
    <property type="protein sequence ID" value="KRX12381.1"/>
    <property type="molecule type" value="Genomic_DNA"/>
</dbReference>
<proteinExistence type="predicted"/>
<evidence type="ECO:0000313" key="2">
    <source>
        <dbReference type="Proteomes" id="UP000054630"/>
    </source>
</evidence>
<protein>
    <submittedName>
        <fullName evidence="1">Uncharacterized protein</fullName>
    </submittedName>
</protein>
<dbReference type="Proteomes" id="UP000054630">
    <property type="component" value="Unassembled WGS sequence"/>
</dbReference>
<name>A0A0V0RCZ3_9BILA</name>
<evidence type="ECO:0000313" key="1">
    <source>
        <dbReference type="EMBL" id="KRX12381.1"/>
    </source>
</evidence>
<gene>
    <name evidence="1" type="ORF">T07_9868</name>
</gene>
<accession>A0A0V0RCZ3</accession>
<keyword evidence="2" id="KW-1185">Reference proteome</keyword>
<comment type="caution">
    <text evidence="1">The sequence shown here is derived from an EMBL/GenBank/DDBJ whole genome shotgun (WGS) entry which is preliminary data.</text>
</comment>
<sequence>MNNRKHIYQFPISFRIIAATLDFKTSRNDTYFHEILYSHISTAYFKLRNAAKSLLFVGRDSLVSHHHLIIYTMQFPSRHTDTRPRHYVTSLYLIFD</sequence>
<reference evidence="1 2" key="1">
    <citation type="submission" date="2015-01" db="EMBL/GenBank/DDBJ databases">
        <title>Evolution of Trichinella species and genotypes.</title>
        <authorList>
            <person name="Korhonen P.K."/>
            <person name="Edoardo P."/>
            <person name="Giuseppe L.R."/>
            <person name="Gasser R.B."/>
        </authorList>
    </citation>
    <scope>NUCLEOTIDE SEQUENCE [LARGE SCALE GENOMIC DNA]</scope>
    <source>
        <strain evidence="1">ISS37</strain>
    </source>
</reference>
<organism evidence="1 2">
    <name type="scientific">Trichinella nelsoni</name>
    <dbReference type="NCBI Taxonomy" id="6336"/>
    <lineage>
        <taxon>Eukaryota</taxon>
        <taxon>Metazoa</taxon>
        <taxon>Ecdysozoa</taxon>
        <taxon>Nematoda</taxon>
        <taxon>Enoplea</taxon>
        <taxon>Dorylaimia</taxon>
        <taxon>Trichinellida</taxon>
        <taxon>Trichinellidae</taxon>
        <taxon>Trichinella</taxon>
    </lineage>
</organism>
<dbReference type="AlphaFoldDB" id="A0A0V0RCZ3"/>